<organism evidence="2 3">
    <name type="scientific">Cohnella phaseoli</name>
    <dbReference type="NCBI Taxonomy" id="456490"/>
    <lineage>
        <taxon>Bacteria</taxon>
        <taxon>Bacillati</taxon>
        <taxon>Bacillota</taxon>
        <taxon>Bacilli</taxon>
        <taxon>Bacillales</taxon>
        <taxon>Paenibacillaceae</taxon>
        <taxon>Cohnella</taxon>
    </lineage>
</organism>
<dbReference type="EMBL" id="QRDZ01000005">
    <property type="protein sequence ID" value="RED85022.1"/>
    <property type="molecule type" value="Genomic_DNA"/>
</dbReference>
<evidence type="ECO:0000313" key="3">
    <source>
        <dbReference type="Proteomes" id="UP000256977"/>
    </source>
</evidence>
<name>A0A3D9KEP6_9BACL</name>
<dbReference type="InterPro" id="IPR016134">
    <property type="entry name" value="Dockerin_dom"/>
</dbReference>
<dbReference type="InterPro" id="IPR011042">
    <property type="entry name" value="6-blade_b-propeller_TolB-like"/>
</dbReference>
<dbReference type="InterPro" id="IPR002105">
    <property type="entry name" value="Dockerin_1_rpt"/>
</dbReference>
<keyword evidence="3" id="KW-1185">Reference proteome</keyword>
<dbReference type="AlphaFoldDB" id="A0A3D9KEP6"/>
<proteinExistence type="predicted"/>
<dbReference type="SUPFAM" id="SSF63446">
    <property type="entry name" value="Type I dockerin domain"/>
    <property type="match status" value="1"/>
</dbReference>
<dbReference type="InterPro" id="IPR036439">
    <property type="entry name" value="Dockerin_dom_sf"/>
</dbReference>
<dbReference type="Gene3D" id="1.10.1330.10">
    <property type="entry name" value="Dockerin domain"/>
    <property type="match status" value="1"/>
</dbReference>
<accession>A0A3D9KEP6</accession>
<reference evidence="2 3" key="1">
    <citation type="submission" date="2018-07" db="EMBL/GenBank/DDBJ databases">
        <title>Genomic Encyclopedia of Type Strains, Phase III (KMG-III): the genomes of soil and plant-associated and newly described type strains.</title>
        <authorList>
            <person name="Whitman W."/>
        </authorList>
    </citation>
    <scope>NUCLEOTIDE SEQUENCE [LARGE SCALE GENOMIC DNA]</scope>
    <source>
        <strain evidence="2 3">CECT 7287</strain>
    </source>
</reference>
<evidence type="ECO:0000259" key="1">
    <source>
        <dbReference type="PROSITE" id="PS51766"/>
    </source>
</evidence>
<dbReference type="Gene3D" id="2.120.10.30">
    <property type="entry name" value="TolB, C-terminal domain"/>
    <property type="match status" value="1"/>
</dbReference>
<dbReference type="Gene3D" id="2.60.40.3440">
    <property type="match status" value="1"/>
</dbReference>
<dbReference type="GO" id="GO:0000272">
    <property type="term" value="P:polysaccharide catabolic process"/>
    <property type="evidence" value="ECO:0007669"/>
    <property type="project" value="InterPro"/>
</dbReference>
<gene>
    <name evidence="2" type="ORF">DFP98_10526</name>
</gene>
<dbReference type="Pfam" id="PF17892">
    <property type="entry name" value="Cadherin_5"/>
    <property type="match status" value="1"/>
</dbReference>
<dbReference type="PROSITE" id="PS51766">
    <property type="entry name" value="DOCKERIN"/>
    <property type="match status" value="1"/>
</dbReference>
<feature type="domain" description="Dockerin" evidence="1">
    <location>
        <begin position="456"/>
        <end position="520"/>
    </location>
</feature>
<dbReference type="SUPFAM" id="SSF63829">
    <property type="entry name" value="Calcium-dependent phosphotriesterase"/>
    <property type="match status" value="2"/>
</dbReference>
<sequence>MTTGQSRLNQMMRWTVAAFIAVLFTPWAVPPAAEAAIAPLLLKSPQEIEFNTYNGVTQMYIADTGNNRVLRADPDGLVNLIINVNNPTAIDVDENGNIYVAESGPTAGLYAYDRDGETLELWNTQNERVNFPINLMTFFQPVPEYPDNLNIKSLIISRDNNDDRNRFAYFHCEAYVKETTYFPPATTYKLKTKKCKQYLKFGGSGSAGPYPTGEFGFARHSDGKVWESAGSMVSLEDVFNISTGDITQAPYGEIAVDTIDKMFYVVVDKTKIERASYEGASFTNRPTLQPWVSLTDKYGISEPHSIAVGPDRALYVSDAANDRIIVVGLDAGATFNRELSLTQEIIDENNEPPLTGSFAKRVKQNQTLTFARNDFLSHYSDPEGDAMQVIRIASLPSHGSLKLGGIPVTQGQVIQEGNLDGLTYTPQSGWGGTATFEWQAKDGNRYSQATGKVEIAVRVLGDANGDGAATPADALLITKYVKGTITLTADQLEMLDMNGDGVVDAADATIIMNIYSGKAI</sequence>
<evidence type="ECO:0000313" key="2">
    <source>
        <dbReference type="EMBL" id="RED85022.1"/>
    </source>
</evidence>
<dbReference type="GO" id="GO:0004553">
    <property type="term" value="F:hydrolase activity, hydrolyzing O-glycosyl compounds"/>
    <property type="evidence" value="ECO:0007669"/>
    <property type="project" value="InterPro"/>
</dbReference>
<dbReference type="Proteomes" id="UP000256977">
    <property type="component" value="Unassembled WGS sequence"/>
</dbReference>
<dbReference type="OrthoDB" id="2489782at2"/>
<comment type="caution">
    <text evidence="2">The sequence shown here is derived from an EMBL/GenBank/DDBJ whole genome shotgun (WGS) entry which is preliminary data.</text>
</comment>
<dbReference type="CDD" id="cd14256">
    <property type="entry name" value="Dockerin_I"/>
    <property type="match status" value="1"/>
</dbReference>
<protein>
    <recommendedName>
        <fullName evidence="1">Dockerin domain-containing protein</fullName>
    </recommendedName>
</protein>
<dbReference type="RefSeq" id="WP_116060042.1">
    <property type="nucleotide sequence ID" value="NZ_QRDZ01000005.1"/>
</dbReference>
<dbReference type="Pfam" id="PF00404">
    <property type="entry name" value="Dockerin_1"/>
    <property type="match status" value="1"/>
</dbReference>
<dbReference type="InterPro" id="IPR041690">
    <property type="entry name" value="Cadherin_5"/>
</dbReference>